<keyword evidence="1" id="KW-0472">Membrane</keyword>
<organism evidence="2 3">
    <name type="scientific">Thermoactinomyces intermedius</name>
    <dbReference type="NCBI Taxonomy" id="2024"/>
    <lineage>
        <taxon>Bacteria</taxon>
        <taxon>Bacillati</taxon>
        <taxon>Bacillota</taxon>
        <taxon>Bacilli</taxon>
        <taxon>Bacillales</taxon>
        <taxon>Thermoactinomycetaceae</taxon>
        <taxon>Thermoactinomyces</taxon>
    </lineage>
</organism>
<keyword evidence="1" id="KW-0812">Transmembrane</keyword>
<dbReference type="EMBL" id="JAECVW010000003">
    <property type="protein sequence ID" value="MBH8595140.1"/>
    <property type="molecule type" value="Genomic_DNA"/>
</dbReference>
<accession>A0A8I1DF02</accession>
<keyword evidence="3" id="KW-1185">Reference proteome</keyword>
<proteinExistence type="predicted"/>
<dbReference type="RefSeq" id="WP_181731452.1">
    <property type="nucleotide sequence ID" value="NZ_JACEIR010000002.1"/>
</dbReference>
<name>A0A8I1DF02_THEIN</name>
<gene>
    <name evidence="2" type="ORF">I8U20_07330</name>
</gene>
<evidence type="ECO:0000313" key="2">
    <source>
        <dbReference type="EMBL" id="MBH8595140.1"/>
    </source>
</evidence>
<protein>
    <submittedName>
        <fullName evidence="2">Uncharacterized protein</fullName>
    </submittedName>
</protein>
<comment type="caution">
    <text evidence="2">The sequence shown here is derived from an EMBL/GenBank/DDBJ whole genome shotgun (WGS) entry which is preliminary data.</text>
</comment>
<evidence type="ECO:0000256" key="1">
    <source>
        <dbReference type="SAM" id="Phobius"/>
    </source>
</evidence>
<dbReference type="AlphaFoldDB" id="A0A8I1DF02"/>
<feature type="transmembrane region" description="Helical" evidence="1">
    <location>
        <begin position="21"/>
        <end position="43"/>
    </location>
</feature>
<feature type="transmembrane region" description="Helical" evidence="1">
    <location>
        <begin position="58"/>
        <end position="76"/>
    </location>
</feature>
<dbReference type="Proteomes" id="UP000633619">
    <property type="component" value="Unassembled WGS sequence"/>
</dbReference>
<keyword evidence="1" id="KW-1133">Transmembrane helix</keyword>
<evidence type="ECO:0000313" key="3">
    <source>
        <dbReference type="Proteomes" id="UP000633619"/>
    </source>
</evidence>
<reference evidence="2 3" key="1">
    <citation type="submission" date="2020-12" db="EMBL/GenBank/DDBJ databases">
        <title>WGS of Thermoactinomyces spp.</title>
        <authorList>
            <person name="Cheng K."/>
        </authorList>
    </citation>
    <scope>NUCLEOTIDE SEQUENCE [LARGE SCALE GENOMIC DNA]</scope>
    <source>
        <strain evidence="3">CICC 10671\DSM 43846</strain>
    </source>
</reference>
<sequence length="77" mass="8874">MPAKKHWLKKSRLYKGKIVRIKLISGHTITGMITGVSKGGIYFKPLRKSRDSQLKASFFFPFFIPFAAILFIKLLIF</sequence>